<dbReference type="OrthoDB" id="72892at2759"/>
<dbReference type="Pfam" id="PF11707">
    <property type="entry name" value="Npa1"/>
    <property type="match status" value="1"/>
</dbReference>
<name>A0A1R1X3H0_9FUNG</name>
<proteinExistence type="predicted"/>
<dbReference type="InterPro" id="IPR039844">
    <property type="entry name" value="URB1"/>
</dbReference>
<accession>A0A1R1X3H0</accession>
<dbReference type="InterPro" id="IPR021714">
    <property type="entry name" value="URB1_N"/>
</dbReference>
<dbReference type="GO" id="GO:0000466">
    <property type="term" value="P:maturation of 5.8S rRNA from tricistronic rRNA transcript (SSU-rRNA, 5.8S rRNA, LSU-rRNA)"/>
    <property type="evidence" value="ECO:0007669"/>
    <property type="project" value="TreeGrafter"/>
</dbReference>
<dbReference type="Proteomes" id="UP000187283">
    <property type="component" value="Unassembled WGS sequence"/>
</dbReference>
<gene>
    <name evidence="2" type="ORF">AYI70_g11074</name>
    <name evidence="3" type="ORF">AYI70_g1283</name>
</gene>
<protein>
    <recommendedName>
        <fullName evidence="1">URB1 N-terminal domain-containing protein</fullName>
    </recommendedName>
</protein>
<feature type="domain" description="URB1 N-terminal" evidence="1">
    <location>
        <begin position="11"/>
        <end position="148"/>
    </location>
</feature>
<dbReference type="EMBL" id="LSSN01000263">
    <property type="protein sequence ID" value="OMJ24875.1"/>
    <property type="molecule type" value="Genomic_DNA"/>
</dbReference>
<evidence type="ECO:0000313" key="3">
    <source>
        <dbReference type="EMBL" id="OMJ24875.1"/>
    </source>
</evidence>
<sequence>MKVAQNQSTARPIVDSISDICFRFLKSITCKKGFVLSFSKLNNYNPSQYFDPSQVYNNLNVPFASNETEASSEKDSISAAVNSLHIKKFIPIDRYQLFHALTSKIKHLETKRHSTLAIEILKNNPELISSFWKKVKLSLEPRLSTLYLVNVGFVLKVLSINIDLFNKRISPVSKKYTNEGLASSLSAPNCPQVPQIVDYILPCSFNRLLLSKGVQFTSSPLIQYMNLNIIGHSMKKLDQFRNWIQHNIKAIENSNHINFGIESSSQLISNWKLLDSRLLQTVKRRLPEWSVILSIYRNFQSTTSAQKKSTASNGASSVIDYNTSSKTLILESLLRVISGYVKNFPDWILESRFDIGKLLCFEPSYLFDSSARINSGSPDSDPNMKFKNLIFYHVLECVSKSPSELISWNGTTNIPGSKDNNEHINYPKYNFGIAIMIYLTKSGIVKNSSKNVLVKALSEVNSSLATSFSYNSNLDTSSSNDINSRVNSAWLDSLEIASNCPKSGPINFNRVSNLVSLAEKAIISTSTSLYKFIDLVKNWSSDMSFGSSLFESLNSGPGIMASIILQTWRCVL</sequence>
<reference evidence="2 4" key="1">
    <citation type="submission" date="2017-01" db="EMBL/GenBank/DDBJ databases">
        <authorList>
            <person name="Mah S.A."/>
            <person name="Swanson W.J."/>
            <person name="Moy G.W."/>
            <person name="Vacquier V.D."/>
        </authorList>
    </citation>
    <scope>NUCLEOTIDE SEQUENCE [LARGE SCALE GENOMIC DNA]</scope>
    <source>
        <strain evidence="2 4">GSMNP</strain>
    </source>
</reference>
<organism evidence="2 4">
    <name type="scientific">Smittium culicis</name>
    <dbReference type="NCBI Taxonomy" id="133412"/>
    <lineage>
        <taxon>Eukaryota</taxon>
        <taxon>Fungi</taxon>
        <taxon>Fungi incertae sedis</taxon>
        <taxon>Zoopagomycota</taxon>
        <taxon>Kickxellomycotina</taxon>
        <taxon>Harpellomycetes</taxon>
        <taxon>Harpellales</taxon>
        <taxon>Legeriomycetaceae</taxon>
        <taxon>Smittium</taxon>
    </lineage>
</organism>
<dbReference type="PANTHER" id="PTHR13500:SF0">
    <property type="entry name" value="NUCLEOLAR PRE-RIBOSOMAL-ASSOCIATED PROTEIN 1"/>
    <property type="match status" value="1"/>
</dbReference>
<evidence type="ECO:0000313" key="2">
    <source>
        <dbReference type="EMBL" id="OMJ09175.1"/>
    </source>
</evidence>
<dbReference type="GO" id="GO:0005730">
    <property type="term" value="C:nucleolus"/>
    <property type="evidence" value="ECO:0007669"/>
    <property type="project" value="TreeGrafter"/>
</dbReference>
<evidence type="ECO:0000313" key="4">
    <source>
        <dbReference type="Proteomes" id="UP000187283"/>
    </source>
</evidence>
<evidence type="ECO:0000259" key="1">
    <source>
        <dbReference type="Pfam" id="PF11707"/>
    </source>
</evidence>
<dbReference type="STRING" id="133412.A0A1R1X3H0"/>
<dbReference type="PANTHER" id="PTHR13500">
    <property type="entry name" value="NUCLEOLAR PRERIBOSOMAL-ASSOCIATED PROTEIN 1"/>
    <property type="match status" value="1"/>
</dbReference>
<dbReference type="AlphaFoldDB" id="A0A1R1X3H0"/>
<comment type="caution">
    <text evidence="2">The sequence shown here is derived from an EMBL/GenBank/DDBJ whole genome shotgun (WGS) entry which is preliminary data.</text>
</comment>
<dbReference type="EMBL" id="LSSN01005550">
    <property type="protein sequence ID" value="OMJ09175.1"/>
    <property type="molecule type" value="Genomic_DNA"/>
</dbReference>
<keyword evidence="4" id="KW-1185">Reference proteome</keyword>
<dbReference type="GO" id="GO:0000463">
    <property type="term" value="P:maturation of LSU-rRNA from tricistronic rRNA transcript (SSU-rRNA, 5.8S rRNA, LSU-rRNA)"/>
    <property type="evidence" value="ECO:0007669"/>
    <property type="project" value="TreeGrafter"/>
</dbReference>